<name>A0A934NJJ7_9FLAO</name>
<accession>A0A934NJJ7</accession>
<dbReference type="InterPro" id="IPR042099">
    <property type="entry name" value="ANL_N_sf"/>
</dbReference>
<dbReference type="Pfam" id="PF00501">
    <property type="entry name" value="AMP-binding"/>
    <property type="match status" value="1"/>
</dbReference>
<dbReference type="Proteomes" id="UP000662373">
    <property type="component" value="Unassembled WGS sequence"/>
</dbReference>
<keyword evidence="3" id="KW-1185">Reference proteome</keyword>
<feature type="domain" description="AMP-dependent synthetase/ligase" evidence="1">
    <location>
        <begin position="131"/>
        <end position="336"/>
    </location>
</feature>
<evidence type="ECO:0000313" key="2">
    <source>
        <dbReference type="EMBL" id="MBJ7882703.1"/>
    </source>
</evidence>
<dbReference type="InterPro" id="IPR000873">
    <property type="entry name" value="AMP-dep_synth/lig_dom"/>
</dbReference>
<dbReference type="GO" id="GO:0016405">
    <property type="term" value="F:CoA-ligase activity"/>
    <property type="evidence" value="ECO:0007669"/>
    <property type="project" value="TreeGrafter"/>
</dbReference>
<dbReference type="RefSeq" id="WP_199602969.1">
    <property type="nucleotide sequence ID" value="NZ_JAEHJZ010000052.1"/>
</dbReference>
<proteinExistence type="predicted"/>
<dbReference type="SUPFAM" id="SSF56801">
    <property type="entry name" value="Acetyl-CoA synthetase-like"/>
    <property type="match status" value="1"/>
</dbReference>
<comment type="caution">
    <text evidence="2">The sequence shown here is derived from an EMBL/GenBank/DDBJ whole genome shotgun (WGS) entry which is preliminary data.</text>
</comment>
<organism evidence="2 3">
    <name type="scientific">Gelidibacter salicanalis</name>
    <dbReference type="NCBI Taxonomy" id="291193"/>
    <lineage>
        <taxon>Bacteria</taxon>
        <taxon>Pseudomonadati</taxon>
        <taxon>Bacteroidota</taxon>
        <taxon>Flavobacteriia</taxon>
        <taxon>Flavobacteriales</taxon>
        <taxon>Flavobacteriaceae</taxon>
        <taxon>Gelidibacter</taxon>
    </lineage>
</organism>
<dbReference type="AlphaFoldDB" id="A0A934NJJ7"/>
<gene>
    <name evidence="2" type="ORF">JEM65_18875</name>
</gene>
<dbReference type="Gene3D" id="3.40.50.12780">
    <property type="entry name" value="N-terminal domain of ligase-like"/>
    <property type="match status" value="1"/>
</dbReference>
<protein>
    <submittedName>
        <fullName evidence="2">AMP-binding protein</fullName>
    </submittedName>
</protein>
<dbReference type="PANTHER" id="PTHR24096:SF267">
    <property type="entry name" value="MALONATE--COA LIGASE ACSF3, MITOCHONDRIAL"/>
    <property type="match status" value="1"/>
</dbReference>
<dbReference type="EMBL" id="JAEHJZ010000052">
    <property type="protein sequence ID" value="MBJ7882703.1"/>
    <property type="molecule type" value="Genomic_DNA"/>
</dbReference>
<evidence type="ECO:0000259" key="1">
    <source>
        <dbReference type="Pfam" id="PF00501"/>
    </source>
</evidence>
<reference evidence="2 3" key="1">
    <citation type="submission" date="2020-09" db="EMBL/GenBank/DDBJ databases">
        <title>Draft genome of Gelidibacter salicanalis PAMC21136.</title>
        <authorList>
            <person name="Park H."/>
        </authorList>
    </citation>
    <scope>NUCLEOTIDE SEQUENCE [LARGE SCALE GENOMIC DNA]</scope>
    <source>
        <strain evidence="2 3">PAMC21136</strain>
    </source>
</reference>
<dbReference type="PANTHER" id="PTHR24096">
    <property type="entry name" value="LONG-CHAIN-FATTY-ACID--COA LIGASE"/>
    <property type="match status" value="1"/>
</dbReference>
<evidence type="ECO:0000313" key="3">
    <source>
        <dbReference type="Proteomes" id="UP000662373"/>
    </source>
</evidence>
<sequence length="468" mass="53066">MFSNKHNNLINLIKDSQSLKFIDVESNKIYYLNDMLFDLDTMDLPRSLGFLYLDTSLISLKVYLTFLNSPHALVLLSDSIDLKLKENLEDSYLPTFIIDSKRAKIPKYTTDKITGNASIIDLHINTSYTTKLHENIKILLSTSGTTGSPKLVKLSEDNILKNALSICEYLPIATTDVTPLNLPLHYSYGLSVLHSNAISGTTIVCGLPDILNKDFWNYLEEHKFTSIAGVPFIYEMLKRIGFMKKSYPSLKYITQAGGNLSQNIKMEFYEYCNDNAIEFFVMYGQTEATARISYVPPADLKNKITSIGKPIKNGKITIDDKTGELLYSGPNVFGGYANEIENLACWEDIVHLRTGDLADKDEHGFYYIKGRLKRIVKVFGNRINLDEIEAYLKSRLNMSLLACTGIDDKILLIAHSNEALNESELKKAIFASYKIQGSAIKFKYFEELPKNKSDKIDYNKIILQYLDN</sequence>